<dbReference type="EMBL" id="JACEIK010005519">
    <property type="protein sequence ID" value="MCE0481703.1"/>
    <property type="molecule type" value="Genomic_DNA"/>
</dbReference>
<feature type="non-terminal residue" evidence="1">
    <location>
        <position position="118"/>
    </location>
</feature>
<evidence type="ECO:0000313" key="1">
    <source>
        <dbReference type="EMBL" id="MCE0481703.1"/>
    </source>
</evidence>
<comment type="caution">
    <text evidence="1">The sequence shown here is derived from an EMBL/GenBank/DDBJ whole genome shotgun (WGS) entry which is preliminary data.</text>
</comment>
<organism evidence="1 2">
    <name type="scientific">Datura stramonium</name>
    <name type="common">Jimsonweed</name>
    <name type="synonym">Common thornapple</name>
    <dbReference type="NCBI Taxonomy" id="4076"/>
    <lineage>
        <taxon>Eukaryota</taxon>
        <taxon>Viridiplantae</taxon>
        <taxon>Streptophyta</taxon>
        <taxon>Embryophyta</taxon>
        <taxon>Tracheophyta</taxon>
        <taxon>Spermatophyta</taxon>
        <taxon>Magnoliopsida</taxon>
        <taxon>eudicotyledons</taxon>
        <taxon>Gunneridae</taxon>
        <taxon>Pentapetalae</taxon>
        <taxon>asterids</taxon>
        <taxon>lamiids</taxon>
        <taxon>Solanales</taxon>
        <taxon>Solanaceae</taxon>
        <taxon>Solanoideae</taxon>
        <taxon>Datureae</taxon>
        <taxon>Datura</taxon>
    </lineage>
</organism>
<proteinExistence type="predicted"/>
<sequence length="118" mass="13382">MEQMLAVLKQRQDNDQCMAIEIRSGKTTIERQVPRKDSNKEENITDLVEARERHNKLADPCIEGHDAPLGQSKESCIEGSLSRPGMCTIEEDSAKSVILQYSGKETRIYRGSQMKENE</sequence>
<reference evidence="1 2" key="1">
    <citation type="journal article" date="2021" name="BMC Genomics">
        <title>Datura genome reveals duplications of psychoactive alkaloid biosynthetic genes and high mutation rate following tissue culture.</title>
        <authorList>
            <person name="Rajewski A."/>
            <person name="Carter-House D."/>
            <person name="Stajich J."/>
            <person name="Litt A."/>
        </authorList>
    </citation>
    <scope>NUCLEOTIDE SEQUENCE [LARGE SCALE GENOMIC DNA]</scope>
    <source>
        <strain evidence="1">AR-01</strain>
    </source>
</reference>
<gene>
    <name evidence="1" type="ORF">HAX54_039643</name>
</gene>
<evidence type="ECO:0000313" key="2">
    <source>
        <dbReference type="Proteomes" id="UP000823775"/>
    </source>
</evidence>
<protein>
    <submittedName>
        <fullName evidence="1">Uncharacterized protein</fullName>
    </submittedName>
</protein>
<dbReference type="Proteomes" id="UP000823775">
    <property type="component" value="Unassembled WGS sequence"/>
</dbReference>
<keyword evidence="2" id="KW-1185">Reference proteome</keyword>
<name>A0ABS8VQ97_DATST</name>
<accession>A0ABS8VQ97</accession>